<dbReference type="SUPFAM" id="SSF47384">
    <property type="entry name" value="Homodimeric domain of signal transducing histidine kinase"/>
    <property type="match status" value="1"/>
</dbReference>
<keyword evidence="4 9" id="KW-0808">Transferase</keyword>
<dbReference type="Gene3D" id="1.10.287.130">
    <property type="match status" value="1"/>
</dbReference>
<feature type="domain" description="Response regulatory" evidence="8">
    <location>
        <begin position="5"/>
        <end position="133"/>
    </location>
</feature>
<dbReference type="SUPFAM" id="SSF55874">
    <property type="entry name" value="ATPase domain of HSP90 chaperone/DNA topoisomerase II/histidine kinase"/>
    <property type="match status" value="1"/>
</dbReference>
<evidence type="ECO:0000313" key="10">
    <source>
        <dbReference type="EMBL" id="KST68342.1"/>
    </source>
</evidence>
<dbReference type="CDD" id="cd00082">
    <property type="entry name" value="HisKA"/>
    <property type="match status" value="1"/>
</dbReference>
<dbReference type="PRINTS" id="PR00344">
    <property type="entry name" value="BCTRLSENSOR"/>
</dbReference>
<dbReference type="PROSITE" id="PS50109">
    <property type="entry name" value="HIS_KIN"/>
    <property type="match status" value="1"/>
</dbReference>
<dbReference type="EMBL" id="LMTZ01000066">
    <property type="protein sequence ID" value="KST68342.1"/>
    <property type="molecule type" value="Genomic_DNA"/>
</dbReference>
<dbReference type="InterPro" id="IPR036097">
    <property type="entry name" value="HisK_dim/P_sf"/>
</dbReference>
<comment type="catalytic activity">
    <reaction evidence="1">
        <text>ATP + protein L-histidine = ADP + protein N-phospho-L-histidine.</text>
        <dbReference type="EC" id="2.7.13.3"/>
    </reaction>
</comment>
<gene>
    <name evidence="9" type="ORF">BC008_32135</name>
    <name evidence="10" type="ORF">BC008_32990</name>
</gene>
<dbReference type="SMART" id="SM00387">
    <property type="entry name" value="HATPase_c"/>
    <property type="match status" value="1"/>
</dbReference>
<dbReference type="InterPro" id="IPR005467">
    <property type="entry name" value="His_kinase_dom"/>
</dbReference>
<dbReference type="EMBL" id="LMTZ01000083">
    <property type="protein sequence ID" value="KST68033.1"/>
    <property type="molecule type" value="Genomic_DNA"/>
</dbReference>
<dbReference type="SMART" id="SM00448">
    <property type="entry name" value="REC"/>
    <property type="match status" value="1"/>
</dbReference>
<reference evidence="9 11" key="1">
    <citation type="journal article" date="2015" name="Genome Announc.">
        <title>Draft Genome of the Euendolithic (true boring) Cyanobacterium Mastigocoleus testarum strain BC008.</title>
        <authorList>
            <person name="Guida B.S."/>
            <person name="Garcia-Pichel F."/>
        </authorList>
    </citation>
    <scope>NUCLEOTIDE SEQUENCE [LARGE SCALE GENOMIC DNA]</scope>
    <source>
        <strain evidence="9 11">BC008</strain>
    </source>
</reference>
<dbReference type="CDD" id="cd00075">
    <property type="entry name" value="HATPase"/>
    <property type="match status" value="1"/>
</dbReference>
<dbReference type="PROSITE" id="PS50110">
    <property type="entry name" value="RESPONSE_REGULATORY"/>
    <property type="match status" value="1"/>
</dbReference>
<proteinExistence type="predicted"/>
<evidence type="ECO:0000256" key="5">
    <source>
        <dbReference type="ARBA" id="ARBA00023012"/>
    </source>
</evidence>
<name>A0A0V7ZUI6_9CYAN</name>
<dbReference type="Pfam" id="PF00512">
    <property type="entry name" value="HisKA"/>
    <property type="match status" value="1"/>
</dbReference>
<feature type="domain" description="Histidine kinase" evidence="7">
    <location>
        <begin position="155"/>
        <end position="370"/>
    </location>
</feature>
<evidence type="ECO:0000259" key="8">
    <source>
        <dbReference type="PROSITE" id="PS50110"/>
    </source>
</evidence>
<feature type="modified residue" description="4-aspartylphosphate" evidence="6">
    <location>
        <position position="66"/>
    </location>
</feature>
<evidence type="ECO:0000256" key="6">
    <source>
        <dbReference type="PROSITE-ProRule" id="PRU00169"/>
    </source>
</evidence>
<dbReference type="Gene3D" id="3.30.565.10">
    <property type="entry name" value="Histidine kinase-like ATPase, C-terminal domain"/>
    <property type="match status" value="1"/>
</dbReference>
<evidence type="ECO:0000256" key="1">
    <source>
        <dbReference type="ARBA" id="ARBA00000085"/>
    </source>
</evidence>
<evidence type="ECO:0000256" key="4">
    <source>
        <dbReference type="ARBA" id="ARBA00022777"/>
    </source>
</evidence>
<dbReference type="InterPro" id="IPR003594">
    <property type="entry name" value="HATPase_dom"/>
</dbReference>
<protein>
    <recommendedName>
        <fullName evidence="2">histidine kinase</fullName>
        <ecNumber evidence="2">2.7.13.3</ecNumber>
    </recommendedName>
</protein>
<dbReference type="SMART" id="SM00388">
    <property type="entry name" value="HisKA"/>
    <property type="match status" value="1"/>
</dbReference>
<dbReference type="Proteomes" id="UP000053372">
    <property type="component" value="Unassembled WGS sequence"/>
</dbReference>
<dbReference type="Pfam" id="PF00072">
    <property type="entry name" value="Response_reg"/>
    <property type="match status" value="1"/>
</dbReference>
<sequence length="370" mass="40958">MEKPSILVIDDEPDNFDVIETLLSVSIDNDKASLISNQGYDLNYAASGQEAIASLDTFQPDLILLDVMMPGMDGIEVCQRIKTMSKWQATPIIMVTALTAKADLAHCLKSGADDFISKPVNPLELRARVQSMLRIKQQHDELQNLLKFREDMANMMVHDLRSPLTSILFGLELLKNPLYPQEQHKYQINQIHSSARALQALIDDLLKVALLESGKICLKRKKVNIYNLVQSAISNFKAIASQKNQLLVSQLLDKSNQEVSVDFAMMHRTLDNLLSNAIKFSPHNSKIVVNVEFPNSNNCRIQVIDSGPGVPDGLSQKIFDKYEVGNLMSGVSQIGLGLAFCKMVVEAHGGNICVKNNQPQGAIFEISLAA</sequence>
<dbReference type="InterPro" id="IPR003661">
    <property type="entry name" value="HisK_dim/P_dom"/>
</dbReference>
<keyword evidence="3 6" id="KW-0597">Phosphoprotein</keyword>
<dbReference type="RefSeq" id="WP_027842670.1">
    <property type="nucleotide sequence ID" value="NZ_LMTZ01000066.1"/>
</dbReference>
<dbReference type="AlphaFoldDB" id="A0A0V7ZUI6"/>
<keyword evidence="5" id="KW-0902">Two-component regulatory system</keyword>
<evidence type="ECO:0000313" key="9">
    <source>
        <dbReference type="EMBL" id="KST68033.1"/>
    </source>
</evidence>
<dbReference type="InterPro" id="IPR001789">
    <property type="entry name" value="Sig_transdc_resp-reg_receiver"/>
</dbReference>
<organism evidence="9 11">
    <name type="scientific">Mastigocoleus testarum BC008</name>
    <dbReference type="NCBI Taxonomy" id="371196"/>
    <lineage>
        <taxon>Bacteria</taxon>
        <taxon>Bacillati</taxon>
        <taxon>Cyanobacteriota</taxon>
        <taxon>Cyanophyceae</taxon>
        <taxon>Nostocales</taxon>
        <taxon>Hapalosiphonaceae</taxon>
        <taxon>Mastigocoleus</taxon>
    </lineage>
</organism>
<evidence type="ECO:0000313" key="11">
    <source>
        <dbReference type="Proteomes" id="UP000053372"/>
    </source>
</evidence>
<evidence type="ECO:0000256" key="2">
    <source>
        <dbReference type="ARBA" id="ARBA00012438"/>
    </source>
</evidence>
<evidence type="ECO:0000256" key="3">
    <source>
        <dbReference type="ARBA" id="ARBA00022553"/>
    </source>
</evidence>
<dbReference type="Pfam" id="PF02518">
    <property type="entry name" value="HATPase_c"/>
    <property type="match status" value="1"/>
</dbReference>
<evidence type="ECO:0000259" key="7">
    <source>
        <dbReference type="PROSITE" id="PS50109"/>
    </source>
</evidence>
<dbReference type="Gene3D" id="3.40.50.2300">
    <property type="match status" value="1"/>
</dbReference>
<comment type="caution">
    <text evidence="9">The sequence shown here is derived from an EMBL/GenBank/DDBJ whole genome shotgun (WGS) entry which is preliminary data.</text>
</comment>
<keyword evidence="4 9" id="KW-0418">Kinase</keyword>
<accession>A0A0V7ZUI6</accession>
<dbReference type="InterPro" id="IPR004358">
    <property type="entry name" value="Sig_transdc_His_kin-like_C"/>
</dbReference>
<dbReference type="OrthoDB" id="418136at2"/>
<dbReference type="InterPro" id="IPR036890">
    <property type="entry name" value="HATPase_C_sf"/>
</dbReference>
<dbReference type="GO" id="GO:0000155">
    <property type="term" value="F:phosphorelay sensor kinase activity"/>
    <property type="evidence" value="ECO:0007669"/>
    <property type="project" value="InterPro"/>
</dbReference>
<dbReference type="PANTHER" id="PTHR43547:SF2">
    <property type="entry name" value="HYBRID SIGNAL TRANSDUCTION HISTIDINE KINASE C"/>
    <property type="match status" value="1"/>
</dbReference>
<dbReference type="SUPFAM" id="SSF52172">
    <property type="entry name" value="CheY-like"/>
    <property type="match status" value="1"/>
</dbReference>
<dbReference type="PANTHER" id="PTHR43547">
    <property type="entry name" value="TWO-COMPONENT HISTIDINE KINASE"/>
    <property type="match status" value="1"/>
</dbReference>
<dbReference type="InterPro" id="IPR011006">
    <property type="entry name" value="CheY-like_superfamily"/>
</dbReference>
<keyword evidence="11" id="KW-1185">Reference proteome</keyword>
<dbReference type="EC" id="2.7.13.3" evidence="2"/>